<evidence type="ECO:0000313" key="2">
    <source>
        <dbReference type="EMBL" id="QYO77595.1"/>
    </source>
</evidence>
<dbReference type="Gene3D" id="1.10.10.10">
    <property type="entry name" value="Winged helix-like DNA-binding domain superfamily/Winged helix DNA-binding domain"/>
    <property type="match status" value="1"/>
</dbReference>
<dbReference type="CDD" id="cd06170">
    <property type="entry name" value="LuxR_C_like"/>
    <property type="match status" value="1"/>
</dbReference>
<dbReference type="PRINTS" id="PR00038">
    <property type="entry name" value="HTHLUXR"/>
</dbReference>
<dbReference type="SMART" id="SM00421">
    <property type="entry name" value="HTH_LUXR"/>
    <property type="match status" value="1"/>
</dbReference>
<dbReference type="InterPro" id="IPR000792">
    <property type="entry name" value="Tscrpt_reg_LuxR_C"/>
</dbReference>
<organism evidence="2 3">
    <name type="scientific">Devosia salina</name>
    <dbReference type="NCBI Taxonomy" id="2860336"/>
    <lineage>
        <taxon>Bacteria</taxon>
        <taxon>Pseudomonadati</taxon>
        <taxon>Pseudomonadota</taxon>
        <taxon>Alphaproteobacteria</taxon>
        <taxon>Hyphomicrobiales</taxon>
        <taxon>Devosiaceae</taxon>
        <taxon>Devosia</taxon>
    </lineage>
</organism>
<reference evidence="2 3" key="1">
    <citation type="submission" date="2021-08" db="EMBL/GenBank/DDBJ databases">
        <title>Devosia salina sp. nov., isolated from the South China Sea sediment.</title>
        <authorList>
            <person name="Zhou Z."/>
        </authorList>
    </citation>
    <scope>NUCLEOTIDE SEQUENCE [LARGE SCALE GENOMIC DNA]</scope>
    <source>
        <strain evidence="2 3">SCS-3</strain>
    </source>
</reference>
<feature type="domain" description="HTH luxR-type" evidence="1">
    <location>
        <begin position="255"/>
        <end position="320"/>
    </location>
</feature>
<gene>
    <name evidence="2" type="ORF">K1X15_03200</name>
</gene>
<evidence type="ECO:0000313" key="3">
    <source>
        <dbReference type="Proteomes" id="UP000825799"/>
    </source>
</evidence>
<dbReference type="SUPFAM" id="SSF46894">
    <property type="entry name" value="C-terminal effector domain of the bipartite response regulators"/>
    <property type="match status" value="1"/>
</dbReference>
<sequence>MSEEDDRAELIALMHAQRAAIWTQNFQAWADCFVPAPYTVRFGYWAGGGTFVRRGWDEISRRARAHMEGHELPYNTDYAFKTVIKNLNLRICGDMAWAIYDQQYPGYDYPGHVGPGLANEFRVFERHGGRWKIAAMCFFDNNAGRKGEALLILDGEGRVQWTSPEAARRLPEDDDLVIRNGRLRVRDTACDRKLQAAVRWAAGVDGGYNSGRGSVPIVLGQGEGLPTRVWWIKVEGGAIYFVLDGAPMAEERLDQAALIFGLSVAQRRLARLIADGRSLPDAAAQMGISANTAKTHLQRIYDKTGVHSQPALVRVLLSVGVPL</sequence>
<protein>
    <submittedName>
        <fullName evidence="2">LuxR C-terminal-related transcriptional regulator</fullName>
    </submittedName>
</protein>
<dbReference type="RefSeq" id="WP_220306049.1">
    <property type="nucleotide sequence ID" value="NZ_CP080590.1"/>
</dbReference>
<keyword evidence="3" id="KW-1185">Reference proteome</keyword>
<dbReference type="SUPFAM" id="SSF54427">
    <property type="entry name" value="NTF2-like"/>
    <property type="match status" value="1"/>
</dbReference>
<dbReference type="InterPro" id="IPR036388">
    <property type="entry name" value="WH-like_DNA-bd_sf"/>
</dbReference>
<proteinExistence type="predicted"/>
<accession>A0ABX8WH87</accession>
<dbReference type="EMBL" id="CP080590">
    <property type="protein sequence ID" value="QYO77595.1"/>
    <property type="molecule type" value="Genomic_DNA"/>
</dbReference>
<evidence type="ECO:0000259" key="1">
    <source>
        <dbReference type="PROSITE" id="PS50043"/>
    </source>
</evidence>
<dbReference type="Gene3D" id="3.10.450.50">
    <property type="match status" value="1"/>
</dbReference>
<name>A0ABX8WH87_9HYPH</name>
<dbReference type="PROSITE" id="PS50043">
    <property type="entry name" value="HTH_LUXR_2"/>
    <property type="match status" value="1"/>
</dbReference>
<dbReference type="InterPro" id="IPR016032">
    <property type="entry name" value="Sig_transdc_resp-reg_C-effctor"/>
</dbReference>
<dbReference type="Pfam" id="PF00196">
    <property type="entry name" value="GerE"/>
    <property type="match status" value="1"/>
</dbReference>
<dbReference type="Proteomes" id="UP000825799">
    <property type="component" value="Chromosome"/>
</dbReference>
<dbReference type="InterPro" id="IPR032710">
    <property type="entry name" value="NTF2-like_dom_sf"/>
</dbReference>